<evidence type="ECO:0000256" key="1">
    <source>
        <dbReference type="ARBA" id="ARBA00009616"/>
    </source>
</evidence>
<dbReference type="PRINTS" id="PR00320">
    <property type="entry name" value="GPROTEINBRPT"/>
</dbReference>
<keyword evidence="11" id="KW-1185">Reference proteome</keyword>
<feature type="compositionally biased region" description="Basic and acidic residues" evidence="8">
    <location>
        <begin position="185"/>
        <end position="195"/>
    </location>
</feature>
<keyword evidence="4" id="KW-0112">Calmodulin-binding</keyword>
<feature type="compositionally biased region" description="Acidic residues" evidence="8">
    <location>
        <begin position="370"/>
        <end position="385"/>
    </location>
</feature>
<feature type="compositionally biased region" description="Low complexity" evidence="8">
    <location>
        <begin position="287"/>
        <end position="303"/>
    </location>
</feature>
<dbReference type="EMBL" id="KN880613">
    <property type="protein sequence ID" value="KIY64912.1"/>
    <property type="molecule type" value="Genomic_DNA"/>
</dbReference>
<dbReference type="PANTHER" id="PTHR15653">
    <property type="entry name" value="STRIATIN"/>
    <property type="match status" value="1"/>
</dbReference>
<dbReference type="Pfam" id="PF00400">
    <property type="entry name" value="WD40"/>
    <property type="match status" value="6"/>
</dbReference>
<name>A0A0D7B357_9AGAR</name>
<dbReference type="STRING" id="1314674.A0A0D7B357"/>
<dbReference type="OrthoDB" id="727118at2759"/>
<feature type="repeat" description="WD" evidence="6">
    <location>
        <begin position="507"/>
        <end position="541"/>
    </location>
</feature>
<dbReference type="CDD" id="cd00200">
    <property type="entry name" value="WD40"/>
    <property type="match status" value="1"/>
</dbReference>
<evidence type="ECO:0000256" key="3">
    <source>
        <dbReference type="ARBA" id="ARBA00022737"/>
    </source>
</evidence>
<dbReference type="InterPro" id="IPR019775">
    <property type="entry name" value="WD40_repeat_CS"/>
</dbReference>
<dbReference type="InterPro" id="IPR036322">
    <property type="entry name" value="WD40_repeat_dom_sf"/>
</dbReference>
<evidence type="ECO:0000256" key="2">
    <source>
        <dbReference type="ARBA" id="ARBA00022574"/>
    </source>
</evidence>
<evidence type="ECO:0000256" key="7">
    <source>
        <dbReference type="SAM" id="Coils"/>
    </source>
</evidence>
<feature type="repeat" description="WD" evidence="6">
    <location>
        <begin position="454"/>
        <end position="495"/>
    </location>
</feature>
<comment type="similarity">
    <text evidence="1">Belongs to the WD repeat striatin family.</text>
</comment>
<keyword evidence="5 7" id="KW-0175">Coiled coil</keyword>
<dbReference type="PROSITE" id="PS00678">
    <property type="entry name" value="WD_REPEATS_1"/>
    <property type="match status" value="1"/>
</dbReference>
<feature type="compositionally biased region" description="Low complexity" evidence="8">
    <location>
        <begin position="1"/>
        <end position="23"/>
    </location>
</feature>
<dbReference type="GO" id="GO:0005516">
    <property type="term" value="F:calmodulin binding"/>
    <property type="evidence" value="ECO:0007669"/>
    <property type="project" value="UniProtKB-KW"/>
</dbReference>
<feature type="coiled-coil region" evidence="7">
    <location>
        <begin position="60"/>
        <end position="87"/>
    </location>
</feature>
<feature type="domain" description="Striatin N-terminal" evidence="9">
    <location>
        <begin position="41"/>
        <end position="213"/>
    </location>
</feature>
<dbReference type="Gene3D" id="2.130.10.10">
    <property type="entry name" value="YVTN repeat-like/Quinoprotein amine dehydrogenase"/>
    <property type="match status" value="2"/>
</dbReference>
<evidence type="ECO:0000313" key="10">
    <source>
        <dbReference type="EMBL" id="KIY64912.1"/>
    </source>
</evidence>
<feature type="compositionally biased region" description="Basic and acidic residues" evidence="8">
    <location>
        <begin position="344"/>
        <end position="369"/>
    </location>
</feature>
<dbReference type="SUPFAM" id="SSF50978">
    <property type="entry name" value="WD40 repeat-like"/>
    <property type="match status" value="1"/>
</dbReference>
<dbReference type="InterPro" id="IPR020472">
    <property type="entry name" value="WD40_PAC1"/>
</dbReference>
<feature type="repeat" description="WD" evidence="6">
    <location>
        <begin position="399"/>
        <end position="433"/>
    </location>
</feature>
<dbReference type="SMART" id="SM00320">
    <property type="entry name" value="WD40"/>
    <property type="match status" value="6"/>
</dbReference>
<feature type="compositionally biased region" description="Polar residues" evidence="8">
    <location>
        <begin position="156"/>
        <end position="178"/>
    </location>
</feature>
<evidence type="ECO:0000259" key="9">
    <source>
        <dbReference type="Pfam" id="PF08232"/>
    </source>
</evidence>
<accession>A0A0D7B357</accession>
<evidence type="ECO:0000256" key="8">
    <source>
        <dbReference type="SAM" id="MobiDB-lite"/>
    </source>
</evidence>
<dbReference type="PROSITE" id="PS50294">
    <property type="entry name" value="WD_REPEATS_REGION"/>
    <property type="match status" value="4"/>
</dbReference>
<sequence>MLGSLQGLQPNNQQGPGQQQQQGPQGGGIPPPPPQNGQDYTLSSVLHFLQTEWRRYERDRNEWEIERAEMRARIALLEGERRSFENVKLDLMRRIKMLEYALRMERSKQLAAPNVAVKIGAPTTIKEESKEDSTGSGNGSPRSDDSPLPDSRLPNGPQQHGRQSTVSGSLFPNSSNINALGKPPPGRDPKSRARSRDYLKQCLQEISYLTSPQAMNPLPNRPLLNNSSMPLTLPNVPSFDQMPYNGRPRKILPENNNLLNGINLMSGPSSAPAGANGQINGLERPNPLGGLPGQPLSGPSGSPAIPQQQPSITAPPAQANESNAPVARDDSEAEPRSLTAIFRPDADWKERLRQSHEASEQSRRENSEDMKDEETEAEDDDETAVEGDGGKQWKTKRTLRNHLDAVRALAFHPTELCLATGGDDCTVKIWRMDVAGLTSPSARATTEVEPQLTLRGHSAAITKLIHSPSKRLIYSASLDSSIRVWSLPSASHTTYAPYDEASQRGELIGHTDAVWDLALVHDETTLISCGAEGTVKVWDVSGPHGPGHLKLTWGFNGLESGAEHEDESAPGATAVEAIKVDLKKVAVAYQNAVVKIFDIETGKELSRLASDATYDGTPATQVNKIASHPTMPLLVTAHEDKSFRIFDIETGACTHSMPAHLDGITSLAIDPAGFSLVTASHDCSIRVWDLLGSKTCSFEMTMHREKAREGVLDVEFHPYLPFLASAGADGVVKLYTSS</sequence>
<feature type="region of interest" description="Disordered" evidence="8">
    <location>
        <begin position="1"/>
        <end position="40"/>
    </location>
</feature>
<keyword evidence="2 6" id="KW-0853">WD repeat</keyword>
<reference evidence="10 11" key="1">
    <citation type="journal article" date="2015" name="Fungal Genet. Biol.">
        <title>Evolution of novel wood decay mechanisms in Agaricales revealed by the genome sequences of Fistulina hepatica and Cylindrobasidium torrendii.</title>
        <authorList>
            <person name="Floudas D."/>
            <person name="Held B.W."/>
            <person name="Riley R."/>
            <person name="Nagy L.G."/>
            <person name="Koehler G."/>
            <person name="Ransdell A.S."/>
            <person name="Younus H."/>
            <person name="Chow J."/>
            <person name="Chiniquy J."/>
            <person name="Lipzen A."/>
            <person name="Tritt A."/>
            <person name="Sun H."/>
            <person name="Haridas S."/>
            <person name="LaButti K."/>
            <person name="Ohm R.A."/>
            <person name="Kues U."/>
            <person name="Blanchette R.A."/>
            <person name="Grigoriev I.V."/>
            <person name="Minto R.E."/>
            <person name="Hibbett D.S."/>
        </authorList>
    </citation>
    <scope>NUCLEOTIDE SEQUENCE [LARGE SCALE GENOMIC DNA]</scope>
    <source>
        <strain evidence="10 11">FP15055 ss-10</strain>
    </source>
</reference>
<dbReference type="InterPro" id="IPR001680">
    <property type="entry name" value="WD40_rpt"/>
</dbReference>
<feature type="region of interest" description="Disordered" evidence="8">
    <location>
        <begin position="269"/>
        <end position="393"/>
    </location>
</feature>
<dbReference type="Pfam" id="PF08232">
    <property type="entry name" value="Striatin"/>
    <property type="match status" value="1"/>
</dbReference>
<gene>
    <name evidence="10" type="ORF">CYLTODRAFT_401251</name>
</gene>
<dbReference type="InterPro" id="IPR013258">
    <property type="entry name" value="Striatin_N"/>
</dbReference>
<dbReference type="Gene3D" id="1.20.5.300">
    <property type="match status" value="1"/>
</dbReference>
<evidence type="ECO:0000256" key="6">
    <source>
        <dbReference type="PROSITE-ProRule" id="PRU00221"/>
    </source>
</evidence>
<organism evidence="10 11">
    <name type="scientific">Cylindrobasidium torrendii FP15055 ss-10</name>
    <dbReference type="NCBI Taxonomy" id="1314674"/>
    <lineage>
        <taxon>Eukaryota</taxon>
        <taxon>Fungi</taxon>
        <taxon>Dikarya</taxon>
        <taxon>Basidiomycota</taxon>
        <taxon>Agaricomycotina</taxon>
        <taxon>Agaricomycetes</taxon>
        <taxon>Agaricomycetidae</taxon>
        <taxon>Agaricales</taxon>
        <taxon>Marasmiineae</taxon>
        <taxon>Physalacriaceae</taxon>
        <taxon>Cylindrobasidium</taxon>
    </lineage>
</organism>
<dbReference type="PANTHER" id="PTHR15653:SF0">
    <property type="entry name" value="CONNECTOR OF KINASE TO AP-1, ISOFORM E"/>
    <property type="match status" value="1"/>
</dbReference>
<dbReference type="AlphaFoldDB" id="A0A0D7B357"/>
<evidence type="ECO:0000256" key="5">
    <source>
        <dbReference type="ARBA" id="ARBA00023054"/>
    </source>
</evidence>
<evidence type="ECO:0000256" key="4">
    <source>
        <dbReference type="ARBA" id="ARBA00022860"/>
    </source>
</evidence>
<dbReference type="InterPro" id="IPR051488">
    <property type="entry name" value="WD_repeat_striatin"/>
</dbReference>
<protein>
    <submittedName>
        <fullName evidence="10">WD40 repeat-like protein</fullName>
    </submittedName>
</protein>
<dbReference type="PROSITE" id="PS50082">
    <property type="entry name" value="WD_REPEATS_2"/>
    <property type="match status" value="4"/>
</dbReference>
<feature type="repeat" description="WD" evidence="6">
    <location>
        <begin position="657"/>
        <end position="690"/>
    </location>
</feature>
<evidence type="ECO:0000313" key="11">
    <source>
        <dbReference type="Proteomes" id="UP000054007"/>
    </source>
</evidence>
<dbReference type="Proteomes" id="UP000054007">
    <property type="component" value="Unassembled WGS sequence"/>
</dbReference>
<proteinExistence type="inferred from homology"/>
<feature type="region of interest" description="Disordered" evidence="8">
    <location>
        <begin position="122"/>
        <end position="195"/>
    </location>
</feature>
<keyword evidence="3" id="KW-0677">Repeat</keyword>
<dbReference type="InterPro" id="IPR015943">
    <property type="entry name" value="WD40/YVTN_repeat-like_dom_sf"/>
</dbReference>